<proteinExistence type="predicted"/>
<organism evidence="1 2">
    <name type="scientific">Yersinia phage vB_YenP_AP10</name>
    <dbReference type="NCBI Taxonomy" id="1735591"/>
    <lineage>
        <taxon>Viruses</taxon>
        <taxon>Duplodnaviria</taxon>
        <taxon>Heunggongvirae</taxon>
        <taxon>Uroviricota</taxon>
        <taxon>Caudoviricetes</taxon>
        <taxon>Autographivirales</taxon>
        <taxon>Autotranscriptaviridae</taxon>
        <taxon>Studiervirinae</taxon>
        <taxon>Apdecimavirus</taxon>
        <taxon>Apdecimavirus AP10</taxon>
    </lineage>
</organism>
<name>A0A0P0M6M6_9CAUD</name>
<dbReference type="EMBL" id="KT852574">
    <property type="protein sequence ID" value="ALK86956.1"/>
    <property type="molecule type" value="Genomic_DNA"/>
</dbReference>
<dbReference type="RefSeq" id="YP_009187296.1">
    <property type="nucleotide sequence ID" value="NC_028655.1"/>
</dbReference>
<evidence type="ECO:0000313" key="2">
    <source>
        <dbReference type="Proteomes" id="UP000201373"/>
    </source>
</evidence>
<keyword evidence="2" id="KW-1185">Reference proteome</keyword>
<dbReference type="Proteomes" id="UP000201373">
    <property type="component" value="Segment"/>
</dbReference>
<dbReference type="InterPro" id="IPR020121">
    <property type="entry name" value="Phage_T7-like_6.5"/>
</dbReference>
<accession>A0A0P0M6M6</accession>
<reference evidence="1 2" key="1">
    <citation type="submission" date="2015-09" db="EMBL/GenBank/DDBJ databases">
        <title>Complete genome sequence of bacteriophage vB_YenP_AP10 which infects Yersinia enterocolitica of serotype O:3.</title>
        <authorList>
            <person name="Leon-Velarde C.G."/>
            <person name="Kropinski A.M."/>
            <person name="Odumeru J.A."/>
            <person name="Chen S."/>
            <person name="Johnson R.P."/>
        </authorList>
    </citation>
    <scope>NUCLEOTIDE SEQUENCE [LARGE SCALE GENOMIC DNA]</scope>
</reference>
<dbReference type="Pfam" id="PF10911">
    <property type="entry name" value="T7-like_Y65"/>
    <property type="match status" value="1"/>
</dbReference>
<evidence type="ECO:0000313" key="1">
    <source>
        <dbReference type="EMBL" id="ALK86956.1"/>
    </source>
</evidence>
<dbReference type="OrthoDB" id="26865at10239"/>
<protein>
    <submittedName>
        <fullName evidence="1">Uncharacterized protein</fullName>
    </submittedName>
</protein>
<dbReference type="KEGG" id="vg:26516389"/>
<dbReference type="GeneID" id="26516389"/>
<sequence>MLKPIEHILRNPNDLPDIPRATKEYLQSRYNAGFLFEAVIPNLRAKGHTEEFISGVIQGFNEASKVIDEMEARKSQLNSED</sequence>